<dbReference type="InterPro" id="IPR001025">
    <property type="entry name" value="BAH_dom"/>
</dbReference>
<feature type="compositionally biased region" description="Acidic residues" evidence="12">
    <location>
        <begin position="680"/>
        <end position="692"/>
    </location>
</feature>
<keyword evidence="5 10" id="KW-0949">S-adenosyl-L-methionine</keyword>
<feature type="domain" description="BAH" evidence="13">
    <location>
        <begin position="415"/>
        <end position="532"/>
    </location>
</feature>
<gene>
    <name evidence="14" type="ORF">HMN09_00020700</name>
</gene>
<dbReference type="GO" id="GO:0003677">
    <property type="term" value="F:DNA binding"/>
    <property type="evidence" value="ECO:0007669"/>
    <property type="project" value="UniProtKB-KW"/>
</dbReference>
<dbReference type="PROSITE" id="PS51038">
    <property type="entry name" value="BAH"/>
    <property type="match status" value="1"/>
</dbReference>
<feature type="region of interest" description="Disordered" evidence="12">
    <location>
        <begin position="359"/>
        <end position="379"/>
    </location>
</feature>
<evidence type="ECO:0000256" key="10">
    <source>
        <dbReference type="PROSITE-ProRule" id="PRU01016"/>
    </source>
</evidence>
<evidence type="ECO:0000313" key="14">
    <source>
        <dbReference type="EMBL" id="KAF7322426.1"/>
    </source>
</evidence>
<evidence type="ECO:0000256" key="6">
    <source>
        <dbReference type="ARBA" id="ARBA00022737"/>
    </source>
</evidence>
<dbReference type="Gene3D" id="3.40.50.150">
    <property type="entry name" value="Vaccinia Virus protein VP39"/>
    <property type="match status" value="1"/>
</dbReference>
<evidence type="ECO:0000256" key="9">
    <source>
        <dbReference type="PIRSR" id="PIRSR037404-1"/>
    </source>
</evidence>
<keyword evidence="6" id="KW-0677">Repeat</keyword>
<comment type="caution">
    <text evidence="14">The sequence shown here is derived from an EMBL/GenBank/DDBJ whole genome shotgun (WGS) entry which is preliminary data.</text>
</comment>
<dbReference type="SMART" id="SM00439">
    <property type="entry name" value="BAH"/>
    <property type="match status" value="1"/>
</dbReference>
<feature type="compositionally biased region" description="Low complexity" evidence="12">
    <location>
        <begin position="22"/>
        <end position="37"/>
    </location>
</feature>
<dbReference type="InterPro" id="IPR001525">
    <property type="entry name" value="C5_MeTfrase"/>
</dbReference>
<proteinExistence type="inferred from homology"/>
<dbReference type="SUPFAM" id="SSF53335">
    <property type="entry name" value="S-adenosyl-L-methionine-dependent methyltransferases"/>
    <property type="match status" value="1"/>
</dbReference>
<comment type="similarity">
    <text evidence="10 11">Belongs to the class I-like SAM-binding methyltransferase superfamily. C5-methyltransferase family.</text>
</comment>
<accession>A0A8H6WMB2</accession>
<evidence type="ECO:0000256" key="2">
    <source>
        <dbReference type="ARBA" id="ARBA00011975"/>
    </source>
</evidence>
<organism evidence="14 15">
    <name type="scientific">Mycena chlorophos</name>
    <name type="common">Agaric fungus</name>
    <name type="synonym">Agaricus chlorophos</name>
    <dbReference type="NCBI Taxonomy" id="658473"/>
    <lineage>
        <taxon>Eukaryota</taxon>
        <taxon>Fungi</taxon>
        <taxon>Dikarya</taxon>
        <taxon>Basidiomycota</taxon>
        <taxon>Agaricomycotina</taxon>
        <taxon>Agaricomycetes</taxon>
        <taxon>Agaricomycetidae</taxon>
        <taxon>Agaricales</taxon>
        <taxon>Marasmiineae</taxon>
        <taxon>Mycenaceae</taxon>
        <taxon>Mycena</taxon>
    </lineage>
</organism>
<evidence type="ECO:0000256" key="8">
    <source>
        <dbReference type="ARBA" id="ARBA00023242"/>
    </source>
</evidence>
<dbReference type="Pfam" id="PF00145">
    <property type="entry name" value="DNA_methylase"/>
    <property type="match status" value="1"/>
</dbReference>
<evidence type="ECO:0000256" key="12">
    <source>
        <dbReference type="SAM" id="MobiDB-lite"/>
    </source>
</evidence>
<dbReference type="PANTHER" id="PTHR10629:SF52">
    <property type="entry name" value="DNA (CYTOSINE-5)-METHYLTRANSFERASE 1"/>
    <property type="match status" value="1"/>
</dbReference>
<sequence length="1257" mass="142539">MVLVPYVLVPPLSPQKRPRSPSPASEPSSRSPSPNLSPRKRPRNDKLVGAAVSGISKFSLSSSTSQTAATSTSNDLDEEERVADIFAEPEDAYFHLYSAYPTDELELPECFKETGDEDDGKPIRRLTKFSIFRKDDDKPFVHPLCIEEESASAAFCAAGWATEERQETDGEYESDDESEPGEESRFVVLDIIAGGLNKHHFSDEELDENVYIETEAAYYILGVPAAEYAPFYRRFWLCHRIANSVLNTALEDPLADYARWLDAAVEQSGLEQTEAALKRDDVVAYILQVIEGVAGSFAKLRKARLIKYFSDENKSRKPEHGSIVVSDMVGRIIKQHLDSKIFVHGKELVEESKAVAKKLDQQHKRHLDDPKTIKPGPPSALDPKCYESVELDGVVYLKGDVVAVSPGADANKLRAKYADSANILCTNTLANNAWFVRIVCFYHDKKTDRIMFHGQWFQHSSQTILEETGHSVELLLIPECDDNPVASILEKVNVHTLEMDELEEPDDEKPSNRKFFLRMQYDPKYHSFSDLPTRERMDELRKRPDREQCANCAHEADQIALAETRVVGSGLSKFGHIIHARDFVYIMPEARTETLQLLHIARVKSVDLEKRELTVKYYVRAEDDSRRLYSSPRGNTVSMEDLDLDTRPFIRRFTPRKYTSSRIQHWIDDDEDHFYILNDEMTDDDEDEEKTPEDDRGDYVEDDDLEQCEECSAAHLARIEEAKRYKRKHGQVPVLEVFAGAGGLSQGFCKSGFFTTQHALEWSYPAAKTFEYGRAFIAFRVLTSTRMNHPETTVHCTDINAMVRYLLQREEGKEQPPLRSLDPDKTPIPDEDIPPPRSVHVLCGGPPCQSFSRMNTHKKDDDPRSGLPMAMMSMAEIYQPEYFLLENVTGLLDHAEKSTVNGRPIERGMLKLLIRVMLALGYQVRPVLAQAGQHGCAQSRPRFFLFGARRGCVLPDAPLPTHVFKAAQRRKLLIEGDYLHGAKRGRIGPDSDPDNGHNFAPHAGITFTDACSDLPSFDWRVLLLFTLRGAYTNRRENPHQIMPETRRDEKEVERRVALGIKQCNPSKAPVGYPDKVSYKSEPQTRYQREMRRNHPRKVQYHVTCNHTDFVVEATVTIPFKPGASHKDLPTPFHARLSPKKSKRYGRLDADGPFKTAMTTVSPSSHGSQLVHPTEKRAISVLECKRAQGFPDHFKLWSDAASDGGKLRQYYKHIGNAVPVPLAAAVSRSFERAYLKTMSRRDHAEIEVGHEREKSPEL</sequence>
<feature type="compositionally biased region" description="Basic and acidic residues" evidence="12">
    <location>
        <begin position="359"/>
        <end position="372"/>
    </location>
</feature>
<keyword evidence="3 10" id="KW-0489">Methyltransferase</keyword>
<dbReference type="GO" id="GO:0003886">
    <property type="term" value="F:DNA (cytosine-5-)-methyltransferase activity"/>
    <property type="evidence" value="ECO:0007669"/>
    <property type="project" value="UniProtKB-EC"/>
</dbReference>
<dbReference type="Pfam" id="PF01426">
    <property type="entry name" value="BAH"/>
    <property type="match status" value="1"/>
</dbReference>
<dbReference type="InterPro" id="IPR043151">
    <property type="entry name" value="BAH_sf"/>
</dbReference>
<dbReference type="GO" id="GO:0044027">
    <property type="term" value="P:negative regulation of gene expression via chromosomal CpG island methylation"/>
    <property type="evidence" value="ECO:0007669"/>
    <property type="project" value="TreeGrafter"/>
</dbReference>
<keyword evidence="7" id="KW-0238">DNA-binding</keyword>
<feature type="region of interest" description="Disordered" evidence="12">
    <location>
        <begin position="58"/>
        <end position="80"/>
    </location>
</feature>
<dbReference type="NCBIfam" id="TIGR00675">
    <property type="entry name" value="dcm"/>
    <property type="match status" value="1"/>
</dbReference>
<feature type="region of interest" description="Disordered" evidence="12">
    <location>
        <begin position="1069"/>
        <end position="1090"/>
    </location>
</feature>
<dbReference type="EMBL" id="JACAZE010000001">
    <property type="protein sequence ID" value="KAF7322426.1"/>
    <property type="molecule type" value="Genomic_DNA"/>
</dbReference>
<dbReference type="OrthoDB" id="5376140at2759"/>
<keyword evidence="4 10" id="KW-0808">Transferase</keyword>
<feature type="compositionally biased region" description="Low complexity" evidence="12">
    <location>
        <begin position="1"/>
        <end position="10"/>
    </location>
</feature>
<feature type="region of interest" description="Disordered" evidence="12">
    <location>
        <begin position="680"/>
        <end position="702"/>
    </location>
</feature>
<evidence type="ECO:0000259" key="13">
    <source>
        <dbReference type="PROSITE" id="PS51038"/>
    </source>
</evidence>
<dbReference type="Proteomes" id="UP000613580">
    <property type="component" value="Unassembled WGS sequence"/>
</dbReference>
<dbReference type="GO" id="GO:0006346">
    <property type="term" value="P:DNA methylation-dependent constitutive heterochromatin formation"/>
    <property type="evidence" value="ECO:0007669"/>
    <property type="project" value="InterPro"/>
</dbReference>
<keyword evidence="15" id="KW-1185">Reference proteome</keyword>
<dbReference type="GO" id="GO:0032259">
    <property type="term" value="P:methylation"/>
    <property type="evidence" value="ECO:0007669"/>
    <property type="project" value="UniProtKB-KW"/>
</dbReference>
<comment type="subcellular location">
    <subcellularLocation>
        <location evidence="1">Nucleus</location>
    </subcellularLocation>
</comment>
<dbReference type="AlphaFoldDB" id="A0A8H6WMB2"/>
<feature type="compositionally biased region" description="Low complexity" evidence="12">
    <location>
        <begin position="58"/>
        <end position="73"/>
    </location>
</feature>
<evidence type="ECO:0000256" key="1">
    <source>
        <dbReference type="ARBA" id="ARBA00004123"/>
    </source>
</evidence>
<evidence type="ECO:0000256" key="5">
    <source>
        <dbReference type="ARBA" id="ARBA00022691"/>
    </source>
</evidence>
<dbReference type="GO" id="GO:0003682">
    <property type="term" value="F:chromatin binding"/>
    <property type="evidence" value="ECO:0007669"/>
    <property type="project" value="InterPro"/>
</dbReference>
<dbReference type="PROSITE" id="PS51679">
    <property type="entry name" value="SAM_MT_C5"/>
    <property type="match status" value="1"/>
</dbReference>
<dbReference type="EC" id="2.1.1.37" evidence="2"/>
<dbReference type="InterPro" id="IPR050390">
    <property type="entry name" value="C5-Methyltransferase"/>
</dbReference>
<feature type="region of interest" description="Disordered" evidence="12">
    <location>
        <begin position="1128"/>
        <end position="1152"/>
    </location>
</feature>
<feature type="region of interest" description="Disordered" evidence="12">
    <location>
        <begin position="1"/>
        <end position="46"/>
    </location>
</feature>
<dbReference type="Pfam" id="PF12047">
    <property type="entry name" value="DNMT1-RFD"/>
    <property type="match status" value="1"/>
</dbReference>
<evidence type="ECO:0000256" key="4">
    <source>
        <dbReference type="ARBA" id="ARBA00022679"/>
    </source>
</evidence>
<evidence type="ECO:0000313" key="15">
    <source>
        <dbReference type="Proteomes" id="UP000613580"/>
    </source>
</evidence>
<dbReference type="PRINTS" id="PR00105">
    <property type="entry name" value="C5METTRFRASE"/>
</dbReference>
<dbReference type="InterPro" id="IPR029063">
    <property type="entry name" value="SAM-dependent_MTases_sf"/>
</dbReference>
<evidence type="ECO:0000256" key="3">
    <source>
        <dbReference type="ARBA" id="ARBA00022603"/>
    </source>
</evidence>
<dbReference type="InterPro" id="IPR022702">
    <property type="entry name" value="Cytosine_MeTrfase1_RFD"/>
</dbReference>
<name>A0A8H6WMB2_MYCCL</name>
<evidence type="ECO:0000256" key="11">
    <source>
        <dbReference type="RuleBase" id="RU000416"/>
    </source>
</evidence>
<dbReference type="PANTHER" id="PTHR10629">
    <property type="entry name" value="CYTOSINE-SPECIFIC METHYLTRANSFERASE"/>
    <property type="match status" value="1"/>
</dbReference>
<dbReference type="GO" id="GO:0005634">
    <property type="term" value="C:nucleus"/>
    <property type="evidence" value="ECO:0007669"/>
    <property type="project" value="UniProtKB-SubCell"/>
</dbReference>
<keyword evidence="8" id="KW-0539">Nucleus</keyword>
<feature type="active site" evidence="9 10">
    <location>
        <position position="848"/>
    </location>
</feature>
<reference evidence="14" key="1">
    <citation type="submission" date="2020-05" db="EMBL/GenBank/DDBJ databases">
        <title>Mycena genomes resolve the evolution of fungal bioluminescence.</title>
        <authorList>
            <person name="Tsai I.J."/>
        </authorList>
    </citation>
    <scope>NUCLEOTIDE SEQUENCE</scope>
    <source>
        <strain evidence="14">110903Hualien_Pintung</strain>
    </source>
</reference>
<dbReference type="Gene3D" id="3.90.120.10">
    <property type="entry name" value="DNA Methylase, subunit A, domain 2"/>
    <property type="match status" value="2"/>
</dbReference>
<protein>
    <recommendedName>
        <fullName evidence="2">DNA (cytosine-5-)-methyltransferase</fullName>
        <ecNumber evidence="2">2.1.1.37</ecNumber>
    </recommendedName>
</protein>
<dbReference type="Gene3D" id="2.30.30.490">
    <property type="match status" value="1"/>
</dbReference>
<evidence type="ECO:0000256" key="7">
    <source>
        <dbReference type="ARBA" id="ARBA00023125"/>
    </source>
</evidence>